<protein>
    <submittedName>
        <fullName evidence="2">Uncharacterized protein</fullName>
    </submittedName>
</protein>
<dbReference type="AlphaFoldDB" id="A0A316UH67"/>
<gene>
    <name evidence="2" type="ORF">BDZ90DRAFT_92595</name>
</gene>
<evidence type="ECO:0000313" key="3">
    <source>
        <dbReference type="Proteomes" id="UP000245884"/>
    </source>
</evidence>
<dbReference type="RefSeq" id="XP_025359279.1">
    <property type="nucleotide sequence ID" value="XM_025509954.1"/>
</dbReference>
<organism evidence="2 3">
    <name type="scientific">Jaminaea rosea</name>
    <dbReference type="NCBI Taxonomy" id="1569628"/>
    <lineage>
        <taxon>Eukaryota</taxon>
        <taxon>Fungi</taxon>
        <taxon>Dikarya</taxon>
        <taxon>Basidiomycota</taxon>
        <taxon>Ustilaginomycotina</taxon>
        <taxon>Exobasidiomycetes</taxon>
        <taxon>Microstromatales</taxon>
        <taxon>Microstromatales incertae sedis</taxon>
        <taxon>Jaminaea</taxon>
    </lineage>
</organism>
<keyword evidence="3" id="KW-1185">Reference proteome</keyword>
<dbReference type="GeneID" id="37031777"/>
<name>A0A316UH67_9BASI</name>
<sequence length="126" mass="13223">MGPLPTSRPSRSVTGSHAHNKHNHPASRAYASLLNRKGTDGGSPLSARAAAGPNAAHRIHSLEHPHNTVARHDKHSPISMPDVSSAAVGAASLPSSQAFVPLSSPSIHTTPSRDGHLRYALEFLLL</sequence>
<feature type="region of interest" description="Disordered" evidence="1">
    <location>
        <begin position="1"/>
        <end position="55"/>
    </location>
</feature>
<proteinExistence type="predicted"/>
<reference evidence="2 3" key="1">
    <citation type="journal article" date="2018" name="Mol. Biol. Evol.">
        <title>Broad Genomic Sampling Reveals a Smut Pathogenic Ancestry of the Fungal Clade Ustilaginomycotina.</title>
        <authorList>
            <person name="Kijpornyongpan T."/>
            <person name="Mondo S.J."/>
            <person name="Barry K."/>
            <person name="Sandor L."/>
            <person name="Lee J."/>
            <person name="Lipzen A."/>
            <person name="Pangilinan J."/>
            <person name="LaButti K."/>
            <person name="Hainaut M."/>
            <person name="Henrissat B."/>
            <person name="Grigoriev I.V."/>
            <person name="Spatafora J.W."/>
            <person name="Aime M.C."/>
        </authorList>
    </citation>
    <scope>NUCLEOTIDE SEQUENCE [LARGE SCALE GENOMIC DNA]</scope>
    <source>
        <strain evidence="2 3">MCA 5214</strain>
    </source>
</reference>
<dbReference type="EMBL" id="KZ819679">
    <property type="protein sequence ID" value="PWN24667.1"/>
    <property type="molecule type" value="Genomic_DNA"/>
</dbReference>
<evidence type="ECO:0000313" key="2">
    <source>
        <dbReference type="EMBL" id="PWN24667.1"/>
    </source>
</evidence>
<feature type="compositionally biased region" description="Polar residues" evidence="1">
    <location>
        <begin position="7"/>
        <end position="17"/>
    </location>
</feature>
<dbReference type="Proteomes" id="UP000245884">
    <property type="component" value="Unassembled WGS sequence"/>
</dbReference>
<evidence type="ECO:0000256" key="1">
    <source>
        <dbReference type="SAM" id="MobiDB-lite"/>
    </source>
</evidence>
<accession>A0A316UH67</accession>